<dbReference type="EMBL" id="VOXD01000042">
    <property type="protein sequence ID" value="TXF86014.1"/>
    <property type="molecule type" value="Genomic_DNA"/>
</dbReference>
<dbReference type="AlphaFoldDB" id="A0A5C7FI96"/>
<evidence type="ECO:0000313" key="1">
    <source>
        <dbReference type="EMBL" id="TXF86014.1"/>
    </source>
</evidence>
<name>A0A5C7FI96_9BACT</name>
<accession>A0A5C7FI96</accession>
<evidence type="ECO:0000313" key="2">
    <source>
        <dbReference type="Proteomes" id="UP000321907"/>
    </source>
</evidence>
<keyword evidence="2" id="KW-1185">Reference proteome</keyword>
<dbReference type="RefSeq" id="WP_147932544.1">
    <property type="nucleotide sequence ID" value="NZ_VOXD01000042.1"/>
</dbReference>
<dbReference type="Pfam" id="PF13783">
    <property type="entry name" value="DUF4177"/>
    <property type="match status" value="1"/>
</dbReference>
<dbReference type="Proteomes" id="UP000321907">
    <property type="component" value="Unassembled WGS sequence"/>
</dbReference>
<protein>
    <submittedName>
        <fullName evidence="1">DUF4177 domain-containing protein</fullName>
    </submittedName>
</protein>
<dbReference type="InterPro" id="IPR025234">
    <property type="entry name" value="YjzH-like"/>
</dbReference>
<dbReference type="OrthoDB" id="5432776at2"/>
<comment type="caution">
    <text evidence="1">The sequence shown here is derived from an EMBL/GenBank/DDBJ whole genome shotgun (WGS) entry which is preliminary data.</text>
</comment>
<reference evidence="1 2" key="1">
    <citation type="submission" date="2019-08" db="EMBL/GenBank/DDBJ databases">
        <title>Lewinella sp. strain SSH13 Genome sequencing and assembly.</title>
        <authorList>
            <person name="Kim I."/>
        </authorList>
    </citation>
    <scope>NUCLEOTIDE SEQUENCE [LARGE SCALE GENOMIC DNA]</scope>
    <source>
        <strain evidence="1 2">SSH13</strain>
    </source>
</reference>
<proteinExistence type="predicted"/>
<gene>
    <name evidence="1" type="ORF">FUA23_19965</name>
</gene>
<sequence length="68" mass="7704">MHNYEYKSLYVPGKFKGREDINLFDKTINDSAAKGWELSATTPLANSIWDHGKTSGVILTFRREKKAG</sequence>
<organism evidence="1 2">
    <name type="scientific">Neolewinella aurantiaca</name>
    <dbReference type="NCBI Taxonomy" id="2602767"/>
    <lineage>
        <taxon>Bacteria</taxon>
        <taxon>Pseudomonadati</taxon>
        <taxon>Bacteroidota</taxon>
        <taxon>Saprospiria</taxon>
        <taxon>Saprospirales</taxon>
        <taxon>Lewinellaceae</taxon>
        <taxon>Neolewinella</taxon>
    </lineage>
</organism>